<protein>
    <submittedName>
        <fullName evidence="1">Uncharacterized protein</fullName>
    </submittedName>
</protein>
<keyword evidence="2" id="KW-1185">Reference proteome</keyword>
<evidence type="ECO:0000313" key="2">
    <source>
        <dbReference type="Proteomes" id="UP001064048"/>
    </source>
</evidence>
<sequence length="82" mass="9117">MAMVLPVLGLIARRDGRELRRPDEHVGVKYNQPYGDQAHHGVEVEHILELDVLPSAIRGSSRATEQQYYVPPVADTVLDTGL</sequence>
<gene>
    <name evidence="1" type="ORF">MSG28_013334</name>
</gene>
<comment type="caution">
    <text evidence="1">The sequence shown here is derived from an EMBL/GenBank/DDBJ whole genome shotgun (WGS) entry which is preliminary data.</text>
</comment>
<dbReference type="EMBL" id="CM046123">
    <property type="protein sequence ID" value="KAI8439607.1"/>
    <property type="molecule type" value="Genomic_DNA"/>
</dbReference>
<organism evidence="1 2">
    <name type="scientific">Choristoneura fumiferana</name>
    <name type="common">Spruce budworm moth</name>
    <name type="synonym">Archips fumiferana</name>
    <dbReference type="NCBI Taxonomy" id="7141"/>
    <lineage>
        <taxon>Eukaryota</taxon>
        <taxon>Metazoa</taxon>
        <taxon>Ecdysozoa</taxon>
        <taxon>Arthropoda</taxon>
        <taxon>Hexapoda</taxon>
        <taxon>Insecta</taxon>
        <taxon>Pterygota</taxon>
        <taxon>Neoptera</taxon>
        <taxon>Endopterygota</taxon>
        <taxon>Lepidoptera</taxon>
        <taxon>Glossata</taxon>
        <taxon>Ditrysia</taxon>
        <taxon>Tortricoidea</taxon>
        <taxon>Tortricidae</taxon>
        <taxon>Tortricinae</taxon>
        <taxon>Choristoneura</taxon>
    </lineage>
</organism>
<name>A0ACC0KTT2_CHOFU</name>
<reference evidence="1 2" key="1">
    <citation type="journal article" date="2022" name="Genome Biol. Evol.">
        <title>The Spruce Budworm Genome: Reconstructing the Evolutionary History of Antifreeze Proteins.</title>
        <authorList>
            <person name="Beliveau C."/>
            <person name="Gagne P."/>
            <person name="Picq S."/>
            <person name="Vernygora O."/>
            <person name="Keeling C.I."/>
            <person name="Pinkney K."/>
            <person name="Doucet D."/>
            <person name="Wen F."/>
            <person name="Johnston J.S."/>
            <person name="Maaroufi H."/>
            <person name="Boyle B."/>
            <person name="Laroche J."/>
            <person name="Dewar K."/>
            <person name="Juretic N."/>
            <person name="Blackburn G."/>
            <person name="Nisole A."/>
            <person name="Brunet B."/>
            <person name="Brandao M."/>
            <person name="Lumley L."/>
            <person name="Duan J."/>
            <person name="Quan G."/>
            <person name="Lucarotti C.J."/>
            <person name="Roe A.D."/>
            <person name="Sperling F.A.H."/>
            <person name="Levesque R.C."/>
            <person name="Cusson M."/>
        </authorList>
    </citation>
    <scope>NUCLEOTIDE SEQUENCE [LARGE SCALE GENOMIC DNA]</scope>
    <source>
        <tissue evidence="1">Whole insects</tissue>
    </source>
</reference>
<dbReference type="Proteomes" id="UP001064048">
    <property type="component" value="Chromosome 23"/>
</dbReference>
<accession>A0ACC0KTT2</accession>
<evidence type="ECO:0000313" key="1">
    <source>
        <dbReference type="EMBL" id="KAI8439607.1"/>
    </source>
</evidence>
<proteinExistence type="predicted"/>